<accession>A0A5C5X4U0</accession>
<dbReference type="InterPro" id="IPR022310">
    <property type="entry name" value="NAD/GMP_synthase"/>
</dbReference>
<reference evidence="3 4" key="1">
    <citation type="submission" date="2019-02" db="EMBL/GenBank/DDBJ databases">
        <title>Deep-cultivation of Planctomycetes and their phenomic and genomic characterization uncovers novel biology.</title>
        <authorList>
            <person name="Wiegand S."/>
            <person name="Jogler M."/>
            <person name="Boedeker C."/>
            <person name="Pinto D."/>
            <person name="Vollmers J."/>
            <person name="Rivas-Marin E."/>
            <person name="Kohn T."/>
            <person name="Peeters S.H."/>
            <person name="Heuer A."/>
            <person name="Rast P."/>
            <person name="Oberbeckmann S."/>
            <person name="Bunk B."/>
            <person name="Jeske O."/>
            <person name="Meyerdierks A."/>
            <person name="Storesund J.E."/>
            <person name="Kallscheuer N."/>
            <person name="Luecker S."/>
            <person name="Lage O.M."/>
            <person name="Pohl T."/>
            <person name="Merkel B.J."/>
            <person name="Hornburger P."/>
            <person name="Mueller R.-W."/>
            <person name="Bruemmer F."/>
            <person name="Labrenz M."/>
            <person name="Spormann A.M."/>
            <person name="Op Den Camp H."/>
            <person name="Overmann J."/>
            <person name="Amann R."/>
            <person name="Jetten M.S.M."/>
            <person name="Mascher T."/>
            <person name="Medema M.H."/>
            <person name="Devos D.P."/>
            <person name="Kaster A.-K."/>
            <person name="Ovreas L."/>
            <person name="Rohde M."/>
            <person name="Galperin M.Y."/>
            <person name="Jogler C."/>
        </authorList>
    </citation>
    <scope>NUCLEOTIDE SEQUENCE [LARGE SCALE GENOMIC DNA]</scope>
    <source>
        <strain evidence="3 4">KOR42</strain>
    </source>
</reference>
<dbReference type="InterPro" id="IPR014729">
    <property type="entry name" value="Rossmann-like_a/b/a_fold"/>
</dbReference>
<name>A0A5C5X4U0_9PLAN</name>
<evidence type="ECO:0000313" key="4">
    <source>
        <dbReference type="Proteomes" id="UP000317243"/>
    </source>
</evidence>
<dbReference type="AlphaFoldDB" id="A0A5C5X4U0"/>
<dbReference type="InterPro" id="IPR005232">
    <property type="entry name" value="LarE"/>
</dbReference>
<evidence type="ECO:0000256" key="1">
    <source>
        <dbReference type="PIRSR" id="PIRSR006661-1"/>
    </source>
</evidence>
<dbReference type="GO" id="GO:0006163">
    <property type="term" value="P:purine nucleotide metabolic process"/>
    <property type="evidence" value="ECO:0007669"/>
    <property type="project" value="UniProtKB-ARBA"/>
</dbReference>
<dbReference type="InterPro" id="IPR052188">
    <property type="entry name" value="Ni-pincer_cofactor_biosynth"/>
</dbReference>
<dbReference type="SUPFAM" id="SSF52402">
    <property type="entry name" value="Adenine nucleotide alpha hydrolases-like"/>
    <property type="match status" value="1"/>
</dbReference>
<comment type="caution">
    <text evidence="3">The sequence shown here is derived from an EMBL/GenBank/DDBJ whole genome shotgun (WGS) entry which is preliminary data.</text>
</comment>
<dbReference type="EMBL" id="SIHI01000001">
    <property type="protein sequence ID" value="TWT57599.1"/>
    <property type="molecule type" value="Genomic_DNA"/>
</dbReference>
<dbReference type="PANTHER" id="PTHR43169:SF2">
    <property type="entry name" value="NAD_GMP SYNTHASE DOMAIN-CONTAINING PROTEIN"/>
    <property type="match status" value="1"/>
</dbReference>
<dbReference type="Proteomes" id="UP000317243">
    <property type="component" value="Unassembled WGS sequence"/>
</dbReference>
<evidence type="ECO:0000259" key="2">
    <source>
        <dbReference type="Pfam" id="PF02540"/>
    </source>
</evidence>
<gene>
    <name evidence="3" type="ORF">KOR42_09610</name>
</gene>
<dbReference type="Pfam" id="PF02540">
    <property type="entry name" value="NAD_synthase"/>
    <property type="match status" value="1"/>
</dbReference>
<dbReference type="Gene3D" id="3.40.50.620">
    <property type="entry name" value="HUPs"/>
    <property type="match status" value="1"/>
</dbReference>
<sequence>MSGSQEVQASIDHKKQALFEHVQQYGPTVVAFSGGVDSAVVARAVHEVWGDQSLAATASSASLASGELEEAQQIAELIGIRHEVVRTEEFLVEGYQQNLGDRCFYCKSELYTVLRSKFPESEFPTICNGANLDDLGDHRPGMRAASDHQVRSPLIDAGLNKTDVRSLAQHWNLPIWDKPAMPCLSSRIAHGVEVTPERVQRVDRAEAYLKSALNVKNLRVRHEANDLARIEVSIDVLPRFLDETFRNRLTEEFRRIGFLFVTLDLEGFRSGSMNQTLDLVEIQLEKD</sequence>
<evidence type="ECO:0000313" key="3">
    <source>
        <dbReference type="EMBL" id="TWT57599.1"/>
    </source>
</evidence>
<feature type="active site" description="Nucleophile and sulfur donor" evidence="1">
    <location>
        <position position="183"/>
    </location>
</feature>
<dbReference type="NCBIfam" id="TIGR00268">
    <property type="entry name" value="ATP-dependent sacrificial sulfur transferase LarE"/>
    <property type="match status" value="1"/>
</dbReference>
<dbReference type="RefSeq" id="WP_231740638.1">
    <property type="nucleotide sequence ID" value="NZ_SIHI01000001.1"/>
</dbReference>
<dbReference type="PIRSF" id="PIRSF006661">
    <property type="entry name" value="PP-lp_UCP006661"/>
    <property type="match status" value="1"/>
</dbReference>
<proteinExistence type="predicted"/>
<organism evidence="3 4">
    <name type="scientific">Thalassoglobus neptunius</name>
    <dbReference type="NCBI Taxonomy" id="1938619"/>
    <lineage>
        <taxon>Bacteria</taxon>
        <taxon>Pseudomonadati</taxon>
        <taxon>Planctomycetota</taxon>
        <taxon>Planctomycetia</taxon>
        <taxon>Planctomycetales</taxon>
        <taxon>Planctomycetaceae</taxon>
        <taxon>Thalassoglobus</taxon>
    </lineage>
</organism>
<dbReference type="GO" id="GO:0016783">
    <property type="term" value="F:sulfurtransferase activity"/>
    <property type="evidence" value="ECO:0007669"/>
    <property type="project" value="InterPro"/>
</dbReference>
<feature type="domain" description="NAD/GMP synthase" evidence="2">
    <location>
        <begin position="18"/>
        <end position="90"/>
    </location>
</feature>
<dbReference type="CDD" id="cd01990">
    <property type="entry name" value="LarE-like"/>
    <property type="match status" value="1"/>
</dbReference>
<protein>
    <submittedName>
        <fullName evidence="3">tRNA-specific 2-thiouridylase MnmA</fullName>
    </submittedName>
</protein>
<dbReference type="PANTHER" id="PTHR43169">
    <property type="entry name" value="EXSB FAMILY PROTEIN"/>
    <property type="match status" value="1"/>
</dbReference>
<keyword evidence="4" id="KW-1185">Reference proteome</keyword>